<evidence type="ECO:0000313" key="4">
    <source>
        <dbReference type="Proteomes" id="UP000291525"/>
    </source>
</evidence>
<dbReference type="RefSeq" id="WP_130555209.1">
    <property type="nucleotide sequence ID" value="NZ_SHGT01000036.1"/>
</dbReference>
<accession>A0A4Q8L0S4</accession>
<keyword evidence="2" id="KW-0472">Membrane</keyword>
<dbReference type="OrthoDB" id="95278at2"/>
<keyword evidence="2" id="KW-0812">Transmembrane</keyword>
<keyword evidence="2" id="KW-1133">Transmembrane helix</keyword>
<dbReference type="EMBL" id="SHGT01000036">
    <property type="protein sequence ID" value="TAA11749.1"/>
    <property type="molecule type" value="Genomic_DNA"/>
</dbReference>
<dbReference type="Proteomes" id="UP000291525">
    <property type="component" value="Unassembled WGS sequence"/>
</dbReference>
<proteinExistence type="predicted"/>
<evidence type="ECO:0000313" key="3">
    <source>
        <dbReference type="EMBL" id="TAA11749.1"/>
    </source>
</evidence>
<protein>
    <submittedName>
        <fullName evidence="3">Uncharacterized protein</fullName>
    </submittedName>
</protein>
<feature type="compositionally biased region" description="Low complexity" evidence="1">
    <location>
        <begin position="87"/>
        <end position="101"/>
    </location>
</feature>
<dbReference type="AlphaFoldDB" id="A0A4Q8L0S4"/>
<sequence length="140" mass="14856">MSLLCKLKEQPLILLATVGITAATLGFAGGMGVGRLSNSTSTQSQSTTVQNQSPEGFDKLQMSNEPGQGDGRGGQGMTPPDATIGASQSDSTTSENSSSSDEVNECNRPITRYLSNHSFLQYTVIKNKLEDFLCHNLSSH</sequence>
<comment type="caution">
    <text evidence="3">The sequence shown here is derived from an EMBL/GenBank/DDBJ whole genome shotgun (WGS) entry which is preliminary data.</text>
</comment>
<evidence type="ECO:0000256" key="1">
    <source>
        <dbReference type="SAM" id="MobiDB-lite"/>
    </source>
</evidence>
<organism evidence="3 4">
    <name type="scientific">Streptococcus parasuis</name>
    <dbReference type="NCBI Taxonomy" id="1501662"/>
    <lineage>
        <taxon>Bacteria</taxon>
        <taxon>Bacillati</taxon>
        <taxon>Bacillota</taxon>
        <taxon>Bacilli</taxon>
        <taxon>Lactobacillales</taxon>
        <taxon>Streptococcaceae</taxon>
        <taxon>Streptococcus</taxon>
    </lineage>
</organism>
<feature type="region of interest" description="Disordered" evidence="1">
    <location>
        <begin position="34"/>
        <end position="105"/>
    </location>
</feature>
<gene>
    <name evidence="3" type="ORF">EXW74_06570</name>
</gene>
<reference evidence="3 4" key="1">
    <citation type="submission" date="2019-02" db="EMBL/GenBank/DDBJ databases">
        <title>First genome of the species Streptococcus parasuis.</title>
        <authorList>
            <person name="Stevens M.J.A."/>
            <person name="Stephan R."/>
        </authorList>
    </citation>
    <scope>NUCLEOTIDE SEQUENCE [LARGE SCALE GENOMIC DNA]</scope>
    <source>
        <strain evidence="3 4">4253</strain>
    </source>
</reference>
<evidence type="ECO:0000256" key="2">
    <source>
        <dbReference type="SAM" id="Phobius"/>
    </source>
</evidence>
<name>A0A4Q8L0S4_9STRE</name>
<feature type="transmembrane region" description="Helical" evidence="2">
    <location>
        <begin position="12"/>
        <end position="33"/>
    </location>
</feature>
<feature type="compositionally biased region" description="Low complexity" evidence="1">
    <location>
        <begin position="37"/>
        <end position="53"/>
    </location>
</feature>